<dbReference type="PANTHER" id="PTHR35897:SF1">
    <property type="entry name" value="METHYLTRANSFERASE AUSD"/>
    <property type="match status" value="1"/>
</dbReference>
<sequence length="299" mass="34964">MSVVMNLPAPPEGTCNYPLDEPAYESQLAFFKCATRIHDSEKLKAHLLRIQKKIYERFRYPCVWNFDFVRGKVINHPLFPEILTFKKERQEEQNIFLDLGASVASDVRQVISEGWKREDILAIEIDQEAINLGYEMFIDSDRPIPCFIGNIFDPNIFDPTKALEKTSSRIDLFSLKDMNLLKRRVSFISCHYLFHLFDRDDQERLANYCALLLSDEPGSSIFGTHKGSREQGPQSLDHLPGTYWYNHSVESWVQMWENIFNPETVKIVAELKESNSQTQYKFLHPSEKILWMSWSVTRL</sequence>
<name>A0A9Q3HBS6_9BASI</name>
<dbReference type="Proteomes" id="UP000765509">
    <property type="component" value="Unassembled WGS sequence"/>
</dbReference>
<dbReference type="AlphaFoldDB" id="A0A9Q3HBS6"/>
<evidence type="ECO:0000256" key="3">
    <source>
        <dbReference type="ARBA" id="ARBA00022691"/>
    </source>
</evidence>
<organism evidence="5 6">
    <name type="scientific">Austropuccinia psidii MF-1</name>
    <dbReference type="NCBI Taxonomy" id="1389203"/>
    <lineage>
        <taxon>Eukaryota</taxon>
        <taxon>Fungi</taxon>
        <taxon>Dikarya</taxon>
        <taxon>Basidiomycota</taxon>
        <taxon>Pucciniomycotina</taxon>
        <taxon>Pucciniomycetes</taxon>
        <taxon>Pucciniales</taxon>
        <taxon>Sphaerophragmiaceae</taxon>
        <taxon>Austropuccinia</taxon>
    </lineage>
</organism>
<dbReference type="EMBL" id="AVOT02014955">
    <property type="protein sequence ID" value="MBW0498881.1"/>
    <property type="molecule type" value="Genomic_DNA"/>
</dbReference>
<protein>
    <recommendedName>
        <fullName evidence="7">Methyltransferase domain-containing protein</fullName>
    </recommendedName>
</protein>
<proteinExistence type="inferred from homology"/>
<comment type="similarity">
    <text evidence="4">Belongs to the class I-like SAM-binding methyltransferase superfamily.</text>
</comment>
<gene>
    <name evidence="5" type="ORF">O181_038596</name>
</gene>
<dbReference type="PANTHER" id="PTHR35897">
    <property type="entry name" value="METHYLTRANSFERASE AUSD"/>
    <property type="match status" value="1"/>
</dbReference>
<dbReference type="GO" id="GO:0016740">
    <property type="term" value="F:transferase activity"/>
    <property type="evidence" value="ECO:0007669"/>
    <property type="project" value="UniProtKB-KW"/>
</dbReference>
<dbReference type="InterPro" id="IPR029063">
    <property type="entry name" value="SAM-dependent_MTases_sf"/>
</dbReference>
<evidence type="ECO:0000256" key="4">
    <source>
        <dbReference type="ARBA" id="ARBA00038314"/>
    </source>
</evidence>
<keyword evidence="3" id="KW-0949">S-adenosyl-L-methionine</keyword>
<dbReference type="InterPro" id="IPR051654">
    <property type="entry name" value="Meroterpenoid_MTases"/>
</dbReference>
<dbReference type="SUPFAM" id="SSF53335">
    <property type="entry name" value="S-adenosyl-L-methionine-dependent methyltransferases"/>
    <property type="match status" value="1"/>
</dbReference>
<dbReference type="OrthoDB" id="2094832at2759"/>
<evidence type="ECO:0000256" key="2">
    <source>
        <dbReference type="ARBA" id="ARBA00022679"/>
    </source>
</evidence>
<keyword evidence="2" id="KW-0808">Transferase</keyword>
<evidence type="ECO:0000313" key="5">
    <source>
        <dbReference type="EMBL" id="MBW0498881.1"/>
    </source>
</evidence>
<reference evidence="5" key="1">
    <citation type="submission" date="2021-03" db="EMBL/GenBank/DDBJ databases">
        <title>Draft genome sequence of rust myrtle Austropuccinia psidii MF-1, a brazilian biotype.</title>
        <authorList>
            <person name="Quecine M.C."/>
            <person name="Pachon D.M.R."/>
            <person name="Bonatelli M.L."/>
            <person name="Correr F.H."/>
            <person name="Franceschini L.M."/>
            <person name="Leite T.F."/>
            <person name="Margarido G.R.A."/>
            <person name="Almeida C.A."/>
            <person name="Ferrarezi J.A."/>
            <person name="Labate C.A."/>
        </authorList>
    </citation>
    <scope>NUCLEOTIDE SEQUENCE</scope>
    <source>
        <strain evidence="5">MF-1</strain>
    </source>
</reference>
<accession>A0A9Q3HBS6</accession>
<comment type="caution">
    <text evidence="5">The sequence shown here is derived from an EMBL/GenBank/DDBJ whole genome shotgun (WGS) entry which is preliminary data.</text>
</comment>
<keyword evidence="6" id="KW-1185">Reference proteome</keyword>
<evidence type="ECO:0000256" key="1">
    <source>
        <dbReference type="ARBA" id="ARBA00005179"/>
    </source>
</evidence>
<comment type="pathway">
    <text evidence="1">Secondary metabolite biosynthesis.</text>
</comment>
<evidence type="ECO:0008006" key="7">
    <source>
        <dbReference type="Google" id="ProtNLM"/>
    </source>
</evidence>
<evidence type="ECO:0000313" key="6">
    <source>
        <dbReference type="Proteomes" id="UP000765509"/>
    </source>
</evidence>